<proteinExistence type="predicted"/>
<accession>A0A2M4CBX3</accession>
<evidence type="ECO:0000256" key="1">
    <source>
        <dbReference type="SAM" id="SignalP"/>
    </source>
</evidence>
<organism evidence="2">
    <name type="scientific">Anopheles marajoara</name>
    <dbReference type="NCBI Taxonomy" id="58244"/>
    <lineage>
        <taxon>Eukaryota</taxon>
        <taxon>Metazoa</taxon>
        <taxon>Ecdysozoa</taxon>
        <taxon>Arthropoda</taxon>
        <taxon>Hexapoda</taxon>
        <taxon>Insecta</taxon>
        <taxon>Pterygota</taxon>
        <taxon>Neoptera</taxon>
        <taxon>Endopterygota</taxon>
        <taxon>Diptera</taxon>
        <taxon>Nematocera</taxon>
        <taxon>Culicoidea</taxon>
        <taxon>Culicidae</taxon>
        <taxon>Anophelinae</taxon>
        <taxon>Anopheles</taxon>
    </lineage>
</organism>
<sequence length="78" mass="9159">MKVFLIFFSLAWCGLRLQRQHWIPPAAPRQRSASRRVISRVFFDWIMRGVGTGHGRPLIEKHLVVSSRCSVRLQKEEK</sequence>
<dbReference type="EMBL" id="GGFJ01013701">
    <property type="protein sequence ID" value="MBW62842.1"/>
    <property type="molecule type" value="Transcribed_RNA"/>
</dbReference>
<keyword evidence="1" id="KW-0732">Signal</keyword>
<feature type="signal peptide" evidence="1">
    <location>
        <begin position="1"/>
        <end position="16"/>
    </location>
</feature>
<evidence type="ECO:0000313" key="2">
    <source>
        <dbReference type="EMBL" id="MBW62842.1"/>
    </source>
</evidence>
<name>A0A2M4CBX3_9DIPT</name>
<dbReference type="AlphaFoldDB" id="A0A2M4CBX3"/>
<reference evidence="2" key="1">
    <citation type="submission" date="2018-01" db="EMBL/GenBank/DDBJ databases">
        <title>An insight into the sialome of Amazonian anophelines.</title>
        <authorList>
            <person name="Ribeiro J.M."/>
            <person name="Scarpassa V."/>
            <person name="Calvo E."/>
        </authorList>
    </citation>
    <scope>NUCLEOTIDE SEQUENCE</scope>
    <source>
        <tissue evidence="2">Salivary glands</tissue>
    </source>
</reference>
<feature type="chain" id="PRO_5015005666" evidence="1">
    <location>
        <begin position="17"/>
        <end position="78"/>
    </location>
</feature>
<protein>
    <submittedName>
        <fullName evidence="2">Putative secreted protein</fullName>
    </submittedName>
</protein>